<reference evidence="2 3" key="1">
    <citation type="submission" date="2020-02" db="EMBL/GenBank/DDBJ databases">
        <title>Genomic and physiological characterization of two novel Nitrospinaceae genera.</title>
        <authorList>
            <person name="Mueller A.J."/>
            <person name="Jung M.-Y."/>
            <person name="Strachan C.R."/>
            <person name="Herbold C.W."/>
            <person name="Kirkegaard R.H."/>
            <person name="Daims H."/>
        </authorList>
    </citation>
    <scope>NUCLEOTIDE SEQUENCE [LARGE SCALE GENOMIC DNA]</scope>
    <source>
        <strain evidence="2">EB</strain>
    </source>
</reference>
<protein>
    <submittedName>
        <fullName evidence="2">Type 4a pilus biogenesis protein PilO</fullName>
    </submittedName>
</protein>
<evidence type="ECO:0000313" key="3">
    <source>
        <dbReference type="Proteomes" id="UP000594688"/>
    </source>
</evidence>
<dbReference type="InterPro" id="IPR007445">
    <property type="entry name" value="PilO"/>
</dbReference>
<dbReference type="Proteomes" id="UP000594688">
    <property type="component" value="Chromosome"/>
</dbReference>
<dbReference type="EMBL" id="CP048685">
    <property type="protein sequence ID" value="QPJ62537.1"/>
    <property type="molecule type" value="Genomic_DNA"/>
</dbReference>
<proteinExistence type="predicted"/>
<sequence>MASALDKLSTRERLILALVAVVVVGVGYLNFVYDPLTKKLKTIDNQIAQVQGEIGSFQQAISGLRRQNIQQKIQMARGEIVRIQDEMQFFQTRMSGQVQDVIGVLKRQAALHGIRLKSINSEESPAGGPNLQYRKVEISLKMESGYPGIGNFIQALEEVPAIIAVENLEVVREPKTLPRLKTSLTLRLFVI</sequence>
<evidence type="ECO:0000256" key="1">
    <source>
        <dbReference type="SAM" id="Phobius"/>
    </source>
</evidence>
<name>A0A7T0BWZ0_9BACT</name>
<accession>A0A7T0BWZ0</accession>
<dbReference type="Pfam" id="PF04350">
    <property type="entry name" value="PilO"/>
    <property type="match status" value="1"/>
</dbReference>
<dbReference type="KEGG" id="nli:G3M70_11915"/>
<keyword evidence="1" id="KW-1133">Transmembrane helix</keyword>
<evidence type="ECO:0000313" key="2">
    <source>
        <dbReference type="EMBL" id="QPJ62537.1"/>
    </source>
</evidence>
<feature type="transmembrane region" description="Helical" evidence="1">
    <location>
        <begin position="14"/>
        <end position="33"/>
    </location>
</feature>
<keyword evidence="1" id="KW-0812">Transmembrane</keyword>
<dbReference type="Gene3D" id="3.30.70.60">
    <property type="match status" value="1"/>
</dbReference>
<organism evidence="2 3">
    <name type="scientific">Candidatus Nitronauta litoralis</name>
    <dbReference type="NCBI Taxonomy" id="2705533"/>
    <lineage>
        <taxon>Bacteria</taxon>
        <taxon>Pseudomonadati</taxon>
        <taxon>Nitrospinota/Tectimicrobiota group</taxon>
        <taxon>Nitrospinota</taxon>
        <taxon>Nitrospinia</taxon>
        <taxon>Nitrospinales</taxon>
        <taxon>Nitrospinaceae</taxon>
        <taxon>Candidatus Nitronauta</taxon>
    </lineage>
</organism>
<dbReference type="AlphaFoldDB" id="A0A7T0BWZ0"/>
<keyword evidence="1" id="KW-0472">Membrane</keyword>
<gene>
    <name evidence="2" type="primary">pilO</name>
    <name evidence="2" type="ORF">G3M70_11915</name>
</gene>
<dbReference type="InterPro" id="IPR014717">
    <property type="entry name" value="Transl_elong_EF1B/ribsomal_bS6"/>
</dbReference>